<evidence type="ECO:0000313" key="3">
    <source>
        <dbReference type="Proteomes" id="UP000169752"/>
    </source>
</evidence>
<name>A4FTG6_CYHV3</name>
<dbReference type="EMBL" id="AP008984">
    <property type="protein sequence ID" value="BAF48871.1"/>
    <property type="molecule type" value="Genomic_DNA"/>
</dbReference>
<protein>
    <submittedName>
        <fullName evidence="2">Uncharacterized protein</fullName>
    </submittedName>
</protein>
<sequence length="178" mass="19044">MGSGPAAESELDPSRSSPRPNGLRLSIVVTTLLLGCTENLYGPDAERRRSASVRLSRVTDGCATVAATTRQPPHVRHSRGAESESASRAPGSRMAGRRSGERSLPRRQGSGHAESDALNALALAGQDGLYQRQASGGREGARHGNPHRPLTVRESAGSRRWYPRRSTLGSVPRDAFVR</sequence>
<feature type="compositionally biased region" description="Low complexity" evidence="1">
    <location>
        <begin position="83"/>
        <end position="93"/>
    </location>
</feature>
<evidence type="ECO:0000313" key="2">
    <source>
        <dbReference type="EMBL" id="BAF48871.1"/>
    </source>
</evidence>
<feature type="region of interest" description="Disordered" evidence="1">
    <location>
        <begin position="1"/>
        <end position="22"/>
    </location>
</feature>
<gene>
    <name evidence="2" type="ORF">KHVJ067</name>
</gene>
<evidence type="ECO:0000256" key="1">
    <source>
        <dbReference type="SAM" id="MobiDB-lite"/>
    </source>
</evidence>
<accession>A4FTG6</accession>
<reference evidence="2 3" key="1">
    <citation type="journal article" date="2007" name="J. Virol.">
        <title>Genome sequences of three koi herpesvirus isolates representing the expanding distribution of an emerging disease threatening koi and common carp worldwide.</title>
        <authorList>
            <person name="Aoki T."/>
            <person name="Hirono I."/>
            <person name="Kurokawa K."/>
            <person name="Fukuda H."/>
            <person name="Nahary R."/>
            <person name="Eldar A."/>
            <person name="Davison A.J."/>
            <person name="Waltzek T.B."/>
            <person name="Bercovier H."/>
            <person name="Hedrick R.P."/>
        </authorList>
    </citation>
    <scope>NUCLEOTIDE SEQUENCE [LARGE SCALE GENOMIC DNA]</scope>
    <source>
        <strain evidence="2">TUMST1</strain>
    </source>
</reference>
<organism evidence="2 3">
    <name type="scientific">Cyprinid herpesvirus 3</name>
    <name type="common">CyHV-3</name>
    <dbReference type="NCBI Taxonomy" id="180230"/>
    <lineage>
        <taxon>Viruses</taxon>
        <taxon>Duplodnaviria</taxon>
        <taxon>Heunggongvirae</taxon>
        <taxon>Peploviricota</taxon>
        <taxon>Herviviricetes</taxon>
        <taxon>Herpesvirales</taxon>
        <taxon>Alloherpesviridae</taxon>
        <taxon>Cyvirus</taxon>
        <taxon>Cyvirus cyprinidallo3</taxon>
    </lineage>
</organism>
<dbReference type="Proteomes" id="UP000169752">
    <property type="component" value="Segment"/>
</dbReference>
<proteinExistence type="predicted"/>
<feature type="region of interest" description="Disordered" evidence="1">
    <location>
        <begin position="63"/>
        <end position="114"/>
    </location>
</feature>
<feature type="region of interest" description="Disordered" evidence="1">
    <location>
        <begin position="131"/>
        <end position="178"/>
    </location>
</feature>